<feature type="compositionally biased region" description="Low complexity" evidence="2">
    <location>
        <begin position="697"/>
        <end position="720"/>
    </location>
</feature>
<feature type="compositionally biased region" description="Basic and acidic residues" evidence="2">
    <location>
        <begin position="353"/>
        <end position="377"/>
    </location>
</feature>
<reference evidence="3 4" key="2">
    <citation type="submission" date="2016-08" db="EMBL/GenBank/DDBJ databases">
        <title>Pervasive Adenine N6-methylation of Active Genes in Fungi.</title>
        <authorList>
            <consortium name="DOE Joint Genome Institute"/>
            <person name="Mondo S.J."/>
            <person name="Dannebaum R.O."/>
            <person name="Kuo R.C."/>
            <person name="Labutti K."/>
            <person name="Haridas S."/>
            <person name="Kuo A."/>
            <person name="Salamov A."/>
            <person name="Ahrendt S.R."/>
            <person name="Lipzen A."/>
            <person name="Sullivan W."/>
            <person name="Andreopoulos W.B."/>
            <person name="Clum A."/>
            <person name="Lindquist E."/>
            <person name="Daum C."/>
            <person name="Ramamoorthy G.K."/>
            <person name="Gryganskyi A."/>
            <person name="Culley D."/>
            <person name="Magnuson J.K."/>
            <person name="James T.Y."/>
            <person name="O'Malley M.A."/>
            <person name="Stajich J.E."/>
            <person name="Spatafora J.W."/>
            <person name="Visel A."/>
            <person name="Grigoriev I.V."/>
        </authorList>
    </citation>
    <scope>NUCLEOTIDE SEQUENCE [LARGE SCALE GENOMIC DNA]</scope>
    <source>
        <strain evidence="4">finn</strain>
    </source>
</reference>
<keyword evidence="1" id="KW-0175">Coiled coil</keyword>
<comment type="caution">
    <text evidence="3">The sequence shown here is derived from an EMBL/GenBank/DDBJ whole genome shotgun (WGS) entry which is preliminary data.</text>
</comment>
<organism evidence="3 4">
    <name type="scientific">Piromyces finnis</name>
    <dbReference type="NCBI Taxonomy" id="1754191"/>
    <lineage>
        <taxon>Eukaryota</taxon>
        <taxon>Fungi</taxon>
        <taxon>Fungi incertae sedis</taxon>
        <taxon>Chytridiomycota</taxon>
        <taxon>Chytridiomycota incertae sedis</taxon>
        <taxon>Neocallimastigomycetes</taxon>
        <taxon>Neocallimastigales</taxon>
        <taxon>Neocallimastigaceae</taxon>
        <taxon>Piromyces</taxon>
    </lineage>
</organism>
<proteinExistence type="predicted"/>
<dbReference type="EMBL" id="MCFH01000024">
    <property type="protein sequence ID" value="ORX49330.1"/>
    <property type="molecule type" value="Genomic_DNA"/>
</dbReference>
<feature type="coiled-coil region" evidence="1">
    <location>
        <begin position="1342"/>
        <end position="1531"/>
    </location>
</feature>
<feature type="compositionally biased region" description="Basic and acidic residues" evidence="2">
    <location>
        <begin position="325"/>
        <end position="334"/>
    </location>
</feature>
<dbReference type="OrthoDB" id="10624759at2759"/>
<feature type="region of interest" description="Disordered" evidence="2">
    <location>
        <begin position="310"/>
        <end position="378"/>
    </location>
</feature>
<feature type="coiled-coil region" evidence="1">
    <location>
        <begin position="403"/>
        <end position="437"/>
    </location>
</feature>
<name>A0A1Y1V815_9FUNG</name>
<feature type="compositionally biased region" description="Acidic residues" evidence="2">
    <location>
        <begin position="493"/>
        <end position="502"/>
    </location>
</feature>
<evidence type="ECO:0000313" key="4">
    <source>
        <dbReference type="Proteomes" id="UP000193719"/>
    </source>
</evidence>
<dbReference type="STRING" id="1754191.A0A1Y1V815"/>
<dbReference type="Proteomes" id="UP000193719">
    <property type="component" value="Unassembled WGS sequence"/>
</dbReference>
<feature type="region of interest" description="Disordered" evidence="2">
    <location>
        <begin position="692"/>
        <end position="836"/>
    </location>
</feature>
<evidence type="ECO:0000313" key="3">
    <source>
        <dbReference type="EMBL" id="ORX49330.1"/>
    </source>
</evidence>
<feature type="region of interest" description="Disordered" evidence="2">
    <location>
        <begin position="122"/>
        <end position="247"/>
    </location>
</feature>
<protein>
    <submittedName>
        <fullName evidence="3">Uncharacterized protein</fullName>
    </submittedName>
</protein>
<keyword evidence="4" id="KW-1185">Reference proteome</keyword>
<feature type="compositionally biased region" description="Polar residues" evidence="2">
    <location>
        <begin position="137"/>
        <end position="151"/>
    </location>
</feature>
<feature type="region of interest" description="Disordered" evidence="2">
    <location>
        <begin position="550"/>
        <end position="570"/>
    </location>
</feature>
<accession>A0A1Y1V815</accession>
<feature type="compositionally biased region" description="Basic and acidic residues" evidence="2">
    <location>
        <begin position="721"/>
        <end position="733"/>
    </location>
</feature>
<feature type="compositionally biased region" description="Low complexity" evidence="2">
    <location>
        <begin position="166"/>
        <end position="190"/>
    </location>
</feature>
<feature type="compositionally biased region" description="Polar residues" evidence="2">
    <location>
        <begin position="196"/>
        <end position="205"/>
    </location>
</feature>
<evidence type="ECO:0000256" key="1">
    <source>
        <dbReference type="SAM" id="Coils"/>
    </source>
</evidence>
<reference evidence="3 4" key="1">
    <citation type="submission" date="2016-08" db="EMBL/GenBank/DDBJ databases">
        <title>Genomes of anaerobic fungi encode conserved fungal cellulosomes for biomass hydrolysis.</title>
        <authorList>
            <consortium name="DOE Joint Genome Institute"/>
            <person name="Haitjema C.H."/>
            <person name="Gilmore S.P."/>
            <person name="Henske J.K."/>
            <person name="Solomon K.V."/>
            <person name="De Groot R."/>
            <person name="Kuo A."/>
            <person name="Mondo S.J."/>
            <person name="Salamov A.A."/>
            <person name="Labutti K."/>
            <person name="Zhao Z."/>
            <person name="Chiniquy J."/>
            <person name="Barry K."/>
            <person name="Brewer H.M."/>
            <person name="Purvine S.O."/>
            <person name="Wright A.T."/>
            <person name="Boxma B."/>
            <person name="Van Alen T."/>
            <person name="Hackstein J.H."/>
            <person name="Baker S.E."/>
            <person name="Grigoriev I.V."/>
            <person name="O'Malley M.A."/>
        </authorList>
    </citation>
    <scope>NUCLEOTIDE SEQUENCE [LARGE SCALE GENOMIC DNA]</scope>
    <source>
        <strain evidence="4">finn</strain>
    </source>
</reference>
<feature type="compositionally biased region" description="Acidic residues" evidence="2">
    <location>
        <begin position="771"/>
        <end position="833"/>
    </location>
</feature>
<feature type="compositionally biased region" description="Polar residues" evidence="2">
    <location>
        <begin position="515"/>
        <end position="524"/>
    </location>
</feature>
<gene>
    <name evidence="3" type="ORF">BCR36DRAFT_68305</name>
</gene>
<evidence type="ECO:0000256" key="2">
    <source>
        <dbReference type="SAM" id="MobiDB-lite"/>
    </source>
</evidence>
<sequence>MALVNNNKNIPSVLNEEELSNENQYTNSSLKDTLKQKIMQTKSRNEYIKSQMENQKYYKNNMNIQKLKQISNVGELIEDEMEEAPDVQDNYHEYYASNLPPLIYTTSYINSENVNHMMKITNNKNKPKSNENDKGTYITSSSNKSNMTSEIKCSEVTLMESDQDETNNTSMNIKNTSKNNSNSKSISQNTIHDDNLGQNYSSFNSMEAHKDENDDEISIHPSDISSLSNTSQEEEKEEEKKKNYYIRENQNKNKEIVEGKEINSNLNPEVKSKVTMIQQNDPKSQTFNITSSLAIQQQQQQQQQLLLQQVQQKPPPSPVKSPLKQKSEVKENKLSKIRQFFSQSVSSSHYRKQNKDDVNTKENTHHAQDDNTNKENNEFDVITNDDKTNNIVEVNNKFNKNDQKELKEIIMSFDDDIEDTENKKENLSRIFNEKLQNSKDQDLEALVNTTDFNQLGVLSEEDKNSLKDSNLSFDLQNTESEVRENELPPQDEIINDNDDDRITDDQENKKIISPPTKNVNSNKPIEDSTIISYTMSEDEDSIEFNSIHNNHVTSPSRKNKTTNHESGCIGKNTQSTMEILYNSENQSIIEDVDKILSKNFNNKGVNLNDKKVPKNFINTGTFNDHSYYNHSINTIDATPSCMSSPRSYTSSEDVFLENNALPNYTTTTNNNNIINNYKEIYEYTEKEGNESEYTDINNNKNNNNNNGSSSSNNNEYINNDNNHDDEHVDNGIKDDDDAYLNNNEYMDNSKENNDEYMDNGDGSKNENNNEYMDDEDDDNNENNNEYMDDEDDDNNENNNEYMDDEDDDNNENNNEYMDDEDDDNNENDNDEYIDNNNINEYMNKDKEEESAYSQNISHLNNCNQQKVNIIQLQKKQSIAEQENEQNNKIMERELSNTSILVQSLPILIPTTKDVITNTIFSYEILNYNKHIDLLPSETTFIPVTPPETVDGESEITEMETVKQTQTLQSNIKEKSKMENESETKITMSIFDDSTTNKKLLSTLDTTNITISDKLNNKKKINNLVHSGYNHANTTTELSSPVNFTESIVAVGNGEESLYNDMDHSQLMHLQKNINDGNAGKAKLEHEIIQMSDKDKNRNQEDKDNSIMKENEIIHKTVNANEKDEQKQLDVSYSPVCSVSTKHNLESMGPLLNHDNSYLSELDEKQQQFILNNSKKLTEAFYMGMPHSRFEVKVDSSPNRYLSKIGQNKNDYSDGLKKHLDESLLSKKQIYQQIEEGLVGVNSEKGKIYQLTEELVQARNIINHLRDSLAFSDDEKLQLQKEFDCFQDKIEIERLNWKDEFKKVKEIQAQDYKEKMQLSNYIKDMKETLKSFQQDETKHKRIYQETLYQLQNSQENYNQLESEFNLLSKKYKELEQYLLSIKQSNEEIFHENKLLKDNNEELMQINDDLKKGNKNLIQLNKSLEEENKKIQESNNMYYKKESEKMNIKMQEVIQKNHEYVDQLKKMKTVQDMIENEYNELKSLLNKERSKNEQCESELTVFGRRIRTLVEQNDNLSKENDRIRNELRNLQLNPPVGKLDTQMDDKKVILLLPSYYSIIKDILYILAIK</sequence>
<feature type="region of interest" description="Disordered" evidence="2">
    <location>
        <begin position="477"/>
        <end position="524"/>
    </location>
</feature>